<comment type="caution">
    <text evidence="1">The sequence shown here is derived from an EMBL/GenBank/DDBJ whole genome shotgun (WGS) entry which is preliminary data.</text>
</comment>
<dbReference type="RefSeq" id="WP_376735463.1">
    <property type="nucleotide sequence ID" value="NZ_JAYMRP010000037.1"/>
</dbReference>
<dbReference type="EMBL" id="JAYMRP010000037">
    <property type="protein sequence ID" value="MFB8776956.1"/>
    <property type="molecule type" value="Genomic_DNA"/>
</dbReference>
<accession>A0ABV5EJI9</accession>
<protein>
    <submittedName>
        <fullName evidence="1">Uncharacterized protein</fullName>
    </submittedName>
</protein>
<sequence length="210" mass="22883">MTSHPCPRGHTHDSRAAAGAVLCAPCIRRVERSLRALPGLHQECLHQVSPTNARRTNPTKVSGSRKRDHLDISVLDARHNILAILESWSGMVVDKLATPAPPRSVPHLARFLTAHLGWLAAQPPAAEFADEVEHLVVELRQMIDPGSGDLQTLIRQCVVDGCAGTISVPAQRGTRAAIASISCSSGHSWEMREWLGLRKLMERQRKGVSA</sequence>
<evidence type="ECO:0000313" key="2">
    <source>
        <dbReference type="Proteomes" id="UP001585080"/>
    </source>
</evidence>
<proteinExistence type="predicted"/>
<gene>
    <name evidence="1" type="ORF">VSS16_30185</name>
</gene>
<name>A0ABV5EJI9_9ACTN</name>
<evidence type="ECO:0000313" key="1">
    <source>
        <dbReference type="EMBL" id="MFB8776956.1"/>
    </source>
</evidence>
<organism evidence="1 2">
    <name type="scientific">Streptomyces broussonetiae</name>
    <dbReference type="NCBI Taxonomy" id="2686304"/>
    <lineage>
        <taxon>Bacteria</taxon>
        <taxon>Bacillati</taxon>
        <taxon>Actinomycetota</taxon>
        <taxon>Actinomycetes</taxon>
        <taxon>Kitasatosporales</taxon>
        <taxon>Streptomycetaceae</taxon>
        <taxon>Streptomyces</taxon>
    </lineage>
</organism>
<dbReference type="Proteomes" id="UP001585080">
    <property type="component" value="Unassembled WGS sequence"/>
</dbReference>
<reference evidence="1 2" key="1">
    <citation type="submission" date="2024-01" db="EMBL/GenBank/DDBJ databases">
        <title>Genome mining of biosynthetic gene clusters to explore secondary metabolites of Streptomyces sp.</title>
        <authorList>
            <person name="Baig A."/>
            <person name="Ajitkumar Shintre N."/>
            <person name="Kumar H."/>
            <person name="Anbarasu A."/>
            <person name="Ramaiah S."/>
        </authorList>
    </citation>
    <scope>NUCLEOTIDE SEQUENCE [LARGE SCALE GENOMIC DNA]</scope>
    <source>
        <strain evidence="1 2">A57</strain>
    </source>
</reference>
<keyword evidence="2" id="KW-1185">Reference proteome</keyword>